<dbReference type="Gene3D" id="3.30.420.40">
    <property type="match status" value="2"/>
</dbReference>
<dbReference type="EMBL" id="WRPP01000013">
    <property type="protein sequence ID" value="MVU83487.1"/>
    <property type="molecule type" value="Genomic_DNA"/>
</dbReference>
<sequence>MYQLTARDIRRRNRFCVLQAVYAAAGHTSRQEIAGATGLSFATIGNLIAELLEVGVLAELGYEAAAIGRPRAQLAINPDRGVLIGVDIAETSIHVDVFDLAMSVLRSSEVPVDPAATTPDDIVELIVLGIGEVIGSDGDKVLGVGLSVPGLVEPETGTSVFSPYWHWHDVALKTLLEQRLSYPLYLDNPLKASTAAQLWFGAGRDVDDLIVVTLRAGVGIGVVIDGMLYRGVTNSAGEWGHTNLVLDGRPCSCGRNGCVEAYVSAPGIAATLREIDSASELLADDDAATIAALGIAAARGDETAVAVIAKTGHYLGVAVANLVNLFNPRRMVFGDLVARQLGAPLLEATRRAATHHAMSDPFAAVTLELDTLPHNPVSLGAATFALEGFLADRETFGSVAARRARRTDTPPLTPA</sequence>
<dbReference type="Pfam" id="PF00480">
    <property type="entry name" value="ROK"/>
    <property type="match status" value="1"/>
</dbReference>
<dbReference type="AlphaFoldDB" id="A0A7K1VA97"/>
<name>A0A7K1VA97_9NOCA</name>
<reference evidence="2 3" key="1">
    <citation type="submission" date="2019-12" db="EMBL/GenBank/DDBJ databases">
        <title>Nocardia sp. nov. ET3-3 isolated from soil.</title>
        <authorList>
            <person name="Kanchanasin P."/>
            <person name="Tanasupawat S."/>
            <person name="Yuki M."/>
            <person name="Kudo T."/>
        </authorList>
    </citation>
    <scope>NUCLEOTIDE SEQUENCE [LARGE SCALE GENOMIC DNA]</scope>
    <source>
        <strain evidence="2 3">ET3-3</strain>
    </source>
</reference>
<dbReference type="Gene3D" id="1.10.10.10">
    <property type="entry name" value="Winged helix-like DNA-binding domain superfamily/Winged helix DNA-binding domain"/>
    <property type="match status" value="1"/>
</dbReference>
<organism evidence="2 3">
    <name type="scientific">Nocardia terrae</name>
    <dbReference type="NCBI Taxonomy" id="2675851"/>
    <lineage>
        <taxon>Bacteria</taxon>
        <taxon>Bacillati</taxon>
        <taxon>Actinomycetota</taxon>
        <taxon>Actinomycetes</taxon>
        <taxon>Mycobacteriales</taxon>
        <taxon>Nocardiaceae</taxon>
        <taxon>Nocardia</taxon>
    </lineage>
</organism>
<dbReference type="SUPFAM" id="SSF53067">
    <property type="entry name" value="Actin-like ATPase domain"/>
    <property type="match status" value="1"/>
</dbReference>
<comment type="similarity">
    <text evidence="1">Belongs to the ROK (NagC/XylR) family.</text>
</comment>
<gene>
    <name evidence="2" type="ORF">GPX89_40405</name>
</gene>
<evidence type="ECO:0000256" key="1">
    <source>
        <dbReference type="ARBA" id="ARBA00006479"/>
    </source>
</evidence>
<proteinExistence type="inferred from homology"/>
<evidence type="ECO:0000313" key="3">
    <source>
        <dbReference type="Proteomes" id="UP000466794"/>
    </source>
</evidence>
<dbReference type="InterPro" id="IPR049874">
    <property type="entry name" value="ROK_cs"/>
</dbReference>
<dbReference type="InterPro" id="IPR043129">
    <property type="entry name" value="ATPase_NBD"/>
</dbReference>
<dbReference type="PROSITE" id="PS01125">
    <property type="entry name" value="ROK"/>
    <property type="match status" value="1"/>
</dbReference>
<dbReference type="InterPro" id="IPR036390">
    <property type="entry name" value="WH_DNA-bd_sf"/>
</dbReference>
<comment type="caution">
    <text evidence="2">The sequence shown here is derived from an EMBL/GenBank/DDBJ whole genome shotgun (WGS) entry which is preliminary data.</text>
</comment>
<dbReference type="PANTHER" id="PTHR18964">
    <property type="entry name" value="ROK (REPRESSOR, ORF, KINASE) FAMILY"/>
    <property type="match status" value="1"/>
</dbReference>
<dbReference type="RefSeq" id="WP_328602878.1">
    <property type="nucleotide sequence ID" value="NZ_WRPP01000013.1"/>
</dbReference>
<accession>A0A7K1VA97</accession>
<evidence type="ECO:0000313" key="2">
    <source>
        <dbReference type="EMBL" id="MVU83487.1"/>
    </source>
</evidence>
<dbReference type="Proteomes" id="UP000466794">
    <property type="component" value="Unassembled WGS sequence"/>
</dbReference>
<dbReference type="SUPFAM" id="SSF46785">
    <property type="entry name" value="Winged helix' DNA-binding domain"/>
    <property type="match status" value="1"/>
</dbReference>
<protein>
    <submittedName>
        <fullName evidence="2">ROK family protein</fullName>
    </submittedName>
</protein>
<keyword evidence="3" id="KW-1185">Reference proteome</keyword>
<dbReference type="InterPro" id="IPR000600">
    <property type="entry name" value="ROK"/>
</dbReference>
<dbReference type="PANTHER" id="PTHR18964:SF149">
    <property type="entry name" value="BIFUNCTIONAL UDP-N-ACETYLGLUCOSAMINE 2-EPIMERASE_N-ACETYLMANNOSAMINE KINASE"/>
    <property type="match status" value="1"/>
</dbReference>
<dbReference type="InterPro" id="IPR036388">
    <property type="entry name" value="WH-like_DNA-bd_sf"/>
</dbReference>